<feature type="compositionally biased region" description="Basic residues" evidence="1">
    <location>
        <begin position="19"/>
        <end position="28"/>
    </location>
</feature>
<evidence type="ECO:0000256" key="1">
    <source>
        <dbReference type="SAM" id="MobiDB-lite"/>
    </source>
</evidence>
<dbReference type="Pfam" id="PF05721">
    <property type="entry name" value="PhyH"/>
    <property type="match status" value="1"/>
</dbReference>
<evidence type="ECO:0000313" key="2">
    <source>
        <dbReference type="EMBL" id="KAG0687356.1"/>
    </source>
</evidence>
<dbReference type="GO" id="GO:0016480">
    <property type="term" value="P:negative regulation of transcription by RNA polymerase III"/>
    <property type="evidence" value="ECO:0007669"/>
    <property type="project" value="InterPro"/>
</dbReference>
<proteinExistence type="predicted"/>
<dbReference type="Proteomes" id="UP000697127">
    <property type="component" value="Unassembled WGS sequence"/>
</dbReference>
<dbReference type="EMBL" id="PUHW01000274">
    <property type="protein sequence ID" value="KAG0687356.1"/>
    <property type="molecule type" value="Genomic_DNA"/>
</dbReference>
<dbReference type="GO" id="GO:0000994">
    <property type="term" value="F:RNA polymerase III core binding"/>
    <property type="evidence" value="ECO:0007669"/>
    <property type="project" value="TreeGrafter"/>
</dbReference>
<dbReference type="PANTHER" id="PTHR22504:SF0">
    <property type="entry name" value="REPRESSOR OF RNA POLYMERASE III TRANSCRIPTION MAF1 HOMOLOG"/>
    <property type="match status" value="1"/>
</dbReference>
<dbReference type="Gene3D" id="3.40.1000.50">
    <property type="entry name" value="Repressor of RNA polymerase III transcription Maf1"/>
    <property type="match status" value="1"/>
</dbReference>
<feature type="region of interest" description="Disordered" evidence="1">
    <location>
        <begin position="663"/>
        <end position="702"/>
    </location>
</feature>
<reference evidence="2" key="1">
    <citation type="submission" date="2020-11" db="EMBL/GenBank/DDBJ databases">
        <title>Kefir isolates.</title>
        <authorList>
            <person name="Marcisauskas S."/>
            <person name="Kim Y."/>
            <person name="Blasche S."/>
        </authorList>
    </citation>
    <scope>NUCLEOTIDE SEQUENCE</scope>
    <source>
        <strain evidence="2">Olga-1</strain>
    </source>
</reference>
<dbReference type="Gene3D" id="2.60.120.620">
    <property type="entry name" value="q2cbj1_9rhob like domain"/>
    <property type="match status" value="1"/>
</dbReference>
<dbReference type="Pfam" id="PF09174">
    <property type="entry name" value="Maf1"/>
    <property type="match status" value="1"/>
</dbReference>
<sequence length="979" mass="111507">MIDEIQSDEAMPFIEPHKISKFKSRKPKSSFTPSLQSSLKKKTIIKTTAFGDEDSEYEDDDIISKKIPLKLKRKTALSEANENHSTVGKFDTRAADIQDYLSSYGDTSDVFREKKRILIKKDIKKIIDDDVIMVNNDIKPVTAADADAEGFVLEGSDLEDSDVEFQKSVAKVKEKIDSLDKNEEARRRKEIEEALLVTDLNNITDSEHENDKLTDDIDNINLSTNATKNTYSIEISFIDSPETSSVSSNKLATPYTIPKYQKGKMIFQNVPSFERQKEHAKQKVCDLCDIMSKRELQMQHLKKEHEKLGANEAEYTIEERDNNSQKIDHYDTPSLEITKTAKLKFPPSTPPIYLVPEMYTVSKEEATCEVILEKLKKYGLCKIKKLYTDKEIEDINESLDPFFEAKRDDPRLFPKETIRVTNTVSKSPVVVNKIMSHPLNLEVTHHVLDQANAFWIGDNLNIGVCPAIVSTSIAFQVGPNSAVQAWHRDDHSDHNIRKAQNVEDFNFKSETQLGFSVALTRTTKKNGATRIIPGSHLWDQLQRPIDDDSVIYNEMEQGDVTFLLSSVFHSASSNATENEFRRILILFMCRGNCRANENIYFNADVDYYKQFSVDQLKRLGFAMNMHIQGTCDLFTTKPVGADRKLYKVLGKLYNSEEDEIVNGGTSGTGLDLRSNSSPQSNEIQPSIKQTRQDSSISLNSNNSNKSVESLNSHFIQLKNRSFSYSYTKPIIMIDEQKTKRSYSFNSPSPEPVDINISNINSPFGPLNQPSSRKLFGYLIGALNATFPDHDFSTVQPNHFALLESSSDLIAKVNSFLISYGKSTGLDWVWQTINTHIELDQCICFQFDPQQSFLNDLGVIWCNMYFIFNKKKKRVAFLYFLATVLNDTGNDATTIRRRNSKVGTLDEEGMQLGEDDSEYDLRYNNDYGPIYEDVFEDDDVNMNNEGKTGIDEFDYEDENDYNMAYDDDMANENQDDEGYV</sequence>
<dbReference type="PANTHER" id="PTHR22504">
    <property type="entry name" value="REPRESSOR OF RNA POLYMERASE III TRANSCRIPTION MAF1"/>
    <property type="match status" value="1"/>
</dbReference>
<dbReference type="InterPro" id="IPR008775">
    <property type="entry name" value="Phytyl_CoA_dOase-like"/>
</dbReference>
<dbReference type="InterPro" id="IPR015257">
    <property type="entry name" value="Maf1"/>
</dbReference>
<protein>
    <submittedName>
        <fullName evidence="2">RNA polymerase III-inhibiting protein maf1</fullName>
    </submittedName>
</protein>
<evidence type="ECO:0000313" key="3">
    <source>
        <dbReference type="Proteomes" id="UP000697127"/>
    </source>
</evidence>
<feature type="region of interest" description="Disordered" evidence="1">
    <location>
        <begin position="1"/>
        <end position="35"/>
    </location>
</feature>
<organism evidence="2 3">
    <name type="scientific">Pichia californica</name>
    <dbReference type="NCBI Taxonomy" id="460514"/>
    <lineage>
        <taxon>Eukaryota</taxon>
        <taxon>Fungi</taxon>
        <taxon>Dikarya</taxon>
        <taxon>Ascomycota</taxon>
        <taxon>Saccharomycotina</taxon>
        <taxon>Pichiomycetes</taxon>
        <taxon>Pichiales</taxon>
        <taxon>Pichiaceae</taxon>
        <taxon>Pichia</taxon>
    </lineage>
</organism>
<feature type="compositionally biased region" description="Polar residues" evidence="1">
    <location>
        <begin position="673"/>
        <end position="693"/>
    </location>
</feature>
<dbReference type="GO" id="GO:0005634">
    <property type="term" value="C:nucleus"/>
    <property type="evidence" value="ECO:0007669"/>
    <property type="project" value="TreeGrafter"/>
</dbReference>
<keyword evidence="3" id="KW-1185">Reference proteome</keyword>
<dbReference type="SUPFAM" id="SSF51197">
    <property type="entry name" value="Clavaminate synthase-like"/>
    <property type="match status" value="1"/>
</dbReference>
<comment type="caution">
    <text evidence="2">The sequence shown here is derived from an EMBL/GenBank/DDBJ whole genome shotgun (WGS) entry which is preliminary data.</text>
</comment>
<dbReference type="AlphaFoldDB" id="A0A9P6WI62"/>
<name>A0A9P6WI62_9ASCO</name>
<dbReference type="InterPro" id="IPR038564">
    <property type="entry name" value="Maf1_sf"/>
</dbReference>
<accession>A0A9P6WI62</accession>
<gene>
    <name evidence="2" type="primary">MAF1</name>
    <name evidence="2" type="ORF">C6P40_002471</name>
</gene>